<keyword evidence="3" id="KW-1185">Reference proteome</keyword>
<dbReference type="RefSeq" id="WP_030534018.1">
    <property type="nucleotide sequence ID" value="NZ_JOIJ01000021.1"/>
</dbReference>
<dbReference type="OrthoDB" id="3677688at2"/>
<evidence type="ECO:0000313" key="2">
    <source>
        <dbReference type="EMBL" id="TWH18942.1"/>
    </source>
</evidence>
<dbReference type="Proteomes" id="UP000317303">
    <property type="component" value="Unassembled WGS sequence"/>
</dbReference>
<sequence>MNEHAGTSGQPEDPIRVETVELETGGEPAEVDVDIPFGSVTLLLGDGPFSVTVRHDPQAHLPWTDSVTSLLNWVGERFGAAELAGTPAEAVAQCRIEAGGGRIVVRGPGSLPLHAVPLGVTVHAPEGSSVRVRAAAGPITVDGTCGGADLSTGSGAVRLGDADGAVTVRAGGGDVTAGTLRGGLQLRGTGEVAVGGLAAPSAVSTSDGDVRIGEVSGDVLVRTSSGHVTVENVASGAIDATTGSGTIRVGIGSGVAAEIDLSSGSGRAVSELDVSDMAPDRDVPVSVRARTGVGDAIVTSALTAAAR</sequence>
<accession>A0A660C627</accession>
<reference evidence="2 3" key="1">
    <citation type="submission" date="2019-07" db="EMBL/GenBank/DDBJ databases">
        <title>R&amp;d 2014.</title>
        <authorList>
            <person name="Klenk H.-P."/>
        </authorList>
    </citation>
    <scope>NUCLEOTIDE SEQUENCE [LARGE SCALE GENOMIC DNA]</scope>
    <source>
        <strain evidence="2 3">DSM 43194</strain>
    </source>
</reference>
<dbReference type="AlphaFoldDB" id="A0A660C627"/>
<comment type="caution">
    <text evidence="2">The sequence shown here is derived from an EMBL/GenBank/DDBJ whole genome shotgun (WGS) entry which is preliminary data.</text>
</comment>
<gene>
    <name evidence="2" type="ORF">JD82_00764</name>
</gene>
<protein>
    <recommendedName>
        <fullName evidence="1">DUF4097 domain-containing protein</fullName>
    </recommendedName>
</protein>
<dbReference type="InterPro" id="IPR025164">
    <property type="entry name" value="Toastrack_DUF4097"/>
</dbReference>
<dbReference type="EMBL" id="VLJV01000001">
    <property type="protein sequence ID" value="TWH18942.1"/>
    <property type="molecule type" value="Genomic_DNA"/>
</dbReference>
<evidence type="ECO:0000259" key="1">
    <source>
        <dbReference type="Pfam" id="PF13349"/>
    </source>
</evidence>
<dbReference type="Pfam" id="PF13349">
    <property type="entry name" value="DUF4097"/>
    <property type="match status" value="1"/>
</dbReference>
<feature type="domain" description="DUF4097" evidence="1">
    <location>
        <begin position="126"/>
        <end position="267"/>
    </location>
</feature>
<organism evidence="2 3">
    <name type="scientific">Prauserella rugosa</name>
    <dbReference type="NCBI Taxonomy" id="43354"/>
    <lineage>
        <taxon>Bacteria</taxon>
        <taxon>Bacillati</taxon>
        <taxon>Actinomycetota</taxon>
        <taxon>Actinomycetes</taxon>
        <taxon>Pseudonocardiales</taxon>
        <taxon>Pseudonocardiaceae</taxon>
        <taxon>Prauserella</taxon>
    </lineage>
</organism>
<proteinExistence type="predicted"/>
<name>A0A660C627_9PSEU</name>
<evidence type="ECO:0000313" key="3">
    <source>
        <dbReference type="Proteomes" id="UP000317303"/>
    </source>
</evidence>